<feature type="compositionally biased region" description="Polar residues" evidence="8">
    <location>
        <begin position="193"/>
        <end position="202"/>
    </location>
</feature>
<dbReference type="GO" id="GO:0010494">
    <property type="term" value="C:cytoplasmic stress granule"/>
    <property type="evidence" value="ECO:0007669"/>
    <property type="project" value="UniProtKB-ARBA"/>
</dbReference>
<evidence type="ECO:0000313" key="10">
    <source>
        <dbReference type="EMBL" id="KAK3049374.1"/>
    </source>
</evidence>
<evidence type="ECO:0000259" key="9">
    <source>
        <dbReference type="SMART" id="SM00543"/>
    </source>
</evidence>
<reference evidence="10" key="1">
    <citation type="submission" date="2023-04" db="EMBL/GenBank/DDBJ databases">
        <title>Black Yeasts Isolated from many extreme environments.</title>
        <authorList>
            <person name="Coleine C."/>
            <person name="Stajich J.E."/>
            <person name="Selbmann L."/>
        </authorList>
    </citation>
    <scope>NUCLEOTIDE SEQUENCE</scope>
    <source>
        <strain evidence="10">CCFEE 5312</strain>
    </source>
</reference>
<feature type="region of interest" description="Disordered" evidence="8">
    <location>
        <begin position="815"/>
        <end position="973"/>
    </location>
</feature>
<feature type="compositionally biased region" description="Gly residues" evidence="8">
    <location>
        <begin position="1351"/>
        <end position="1360"/>
    </location>
</feature>
<feature type="compositionally biased region" description="Low complexity" evidence="8">
    <location>
        <begin position="451"/>
        <end position="476"/>
    </location>
</feature>
<feature type="compositionally biased region" description="Low complexity" evidence="8">
    <location>
        <begin position="854"/>
        <end position="869"/>
    </location>
</feature>
<feature type="compositionally biased region" description="Polar residues" evidence="8">
    <location>
        <begin position="1377"/>
        <end position="1390"/>
    </location>
</feature>
<comment type="similarity">
    <text evidence="2">Belongs to the eukaryotic initiation factor 4G family.</text>
</comment>
<feature type="compositionally biased region" description="Polar residues" evidence="8">
    <location>
        <begin position="115"/>
        <end position="133"/>
    </location>
</feature>
<keyword evidence="4" id="KW-0396">Initiation factor</keyword>
<feature type="compositionally biased region" description="Gly residues" evidence="8">
    <location>
        <begin position="325"/>
        <end position="337"/>
    </location>
</feature>
<dbReference type="Pfam" id="PF12152">
    <property type="entry name" value="eIF_4G1"/>
    <property type="match status" value="1"/>
</dbReference>
<dbReference type="InterPro" id="IPR016024">
    <property type="entry name" value="ARM-type_fold"/>
</dbReference>
<dbReference type="PANTHER" id="PTHR23253:SF9">
    <property type="entry name" value="EUKARYOTIC TRANSLATION INITIATION FACTOR 4 GAMMA 2"/>
    <property type="match status" value="1"/>
</dbReference>
<feature type="compositionally biased region" description="Low complexity" evidence="8">
    <location>
        <begin position="421"/>
        <end position="430"/>
    </location>
</feature>
<dbReference type="Gene3D" id="1.20.970.30">
    <property type="entry name" value="eIF4G, eIF4E-binding domain"/>
    <property type="match status" value="1"/>
</dbReference>
<feature type="region of interest" description="Disordered" evidence="8">
    <location>
        <begin position="1291"/>
        <end position="1452"/>
    </location>
</feature>
<name>A0AAJ0DFL2_9PEZI</name>
<evidence type="ECO:0000256" key="3">
    <source>
        <dbReference type="ARBA" id="ARBA00022490"/>
    </source>
</evidence>
<dbReference type="InterPro" id="IPR022745">
    <property type="entry name" value="eIF4G1_eIF4E-bd"/>
</dbReference>
<feature type="compositionally biased region" description="Low complexity" evidence="8">
    <location>
        <begin position="307"/>
        <end position="324"/>
    </location>
</feature>
<feature type="compositionally biased region" description="Polar residues" evidence="8">
    <location>
        <begin position="886"/>
        <end position="903"/>
    </location>
</feature>
<gene>
    <name evidence="10" type="ORF">LTR09_009293</name>
</gene>
<dbReference type="Pfam" id="PF02854">
    <property type="entry name" value="MIF4G"/>
    <property type="match status" value="1"/>
</dbReference>
<proteinExistence type="inferred from homology"/>
<feature type="compositionally biased region" description="Basic and acidic residues" evidence="8">
    <location>
        <begin position="771"/>
        <end position="783"/>
    </location>
</feature>
<feature type="compositionally biased region" description="Low complexity" evidence="8">
    <location>
        <begin position="44"/>
        <end position="60"/>
    </location>
</feature>
<keyword evidence="7" id="KW-0648">Protein biosynthesis</keyword>
<dbReference type="InterPro" id="IPR036211">
    <property type="entry name" value="eIF4G_eIF4E-bd_sf"/>
</dbReference>
<organism evidence="10 11">
    <name type="scientific">Extremus antarcticus</name>
    <dbReference type="NCBI Taxonomy" id="702011"/>
    <lineage>
        <taxon>Eukaryota</taxon>
        <taxon>Fungi</taxon>
        <taxon>Dikarya</taxon>
        <taxon>Ascomycota</taxon>
        <taxon>Pezizomycotina</taxon>
        <taxon>Dothideomycetes</taxon>
        <taxon>Dothideomycetidae</taxon>
        <taxon>Mycosphaerellales</taxon>
        <taxon>Extremaceae</taxon>
        <taxon>Extremus</taxon>
    </lineage>
</organism>
<evidence type="ECO:0000256" key="8">
    <source>
        <dbReference type="SAM" id="MobiDB-lite"/>
    </source>
</evidence>
<feature type="compositionally biased region" description="Low complexity" evidence="8">
    <location>
        <begin position="1422"/>
        <end position="1433"/>
    </location>
</feature>
<evidence type="ECO:0000256" key="7">
    <source>
        <dbReference type="ARBA" id="ARBA00022917"/>
    </source>
</evidence>
<evidence type="ECO:0000256" key="1">
    <source>
        <dbReference type="ARBA" id="ARBA00004496"/>
    </source>
</evidence>
<feature type="compositionally biased region" description="Polar residues" evidence="8">
    <location>
        <begin position="64"/>
        <end position="84"/>
    </location>
</feature>
<evidence type="ECO:0000313" key="11">
    <source>
        <dbReference type="Proteomes" id="UP001271007"/>
    </source>
</evidence>
<dbReference type="InterPro" id="IPR003890">
    <property type="entry name" value="MIF4G-like_typ-3"/>
</dbReference>
<keyword evidence="11" id="KW-1185">Reference proteome</keyword>
<sequence>MTSAIPPSAQNAPTTQQTSASSAVASDTNTPPSGAVPAQLPGRSYASATKTASTSTFTPAGASTAPQNAKPSTESPVNGATSMAQGGPQAASAVPNGTPNTEHGRKPSVVVISAQGASGSTPNGGPVGQNSRPPISFGMMNQGGSPAPSASAPYQSQTSSLPAPQRDPRVISPAHSPSPIPQPPASGGRPPSAFQNQNNGMTFGSMGGESDPMRQNHNGPLGPGMPSHERRVSNQSMHGDPNMNRNFAPPNGRGRSFQAPYASQSPGMPYRQMPGGPPRPGSNMPPQFQSMPPGSPYNRGRNSPALPHQQPNMPPQHMGGNQQMGYGGGYPPMGGQGHPQSMYPPYFEPHAGYYQPYYSGAQGNQSPRPPQYPSPYSTPQASMVPPFHPPNMSRSASQVSERPASSMGQPPTPANAPPSTQPQAAQPASSFIKPNKTSRAIKITNPVTGEVVSSKSSATPATAAQSQTPVIVSTPNAPTPPPRAPSGQHDRAESKTTTQTPEERKRVFQEEISRRAKSEQPKEEEPESAKPVQEPAQEKVEAEVKPQEPTAAVEAPAKEVVKEATADTEKAAAVDGGDAEGEKAADAATSAASKEPAEETAKEETEDERLDREIAEMEAREKEEEERQQAYEVKKAAEKAAKAKVEAEKAAKADEELKRQEREAEEREEQREREREAEKSGQEPDEQSNDAFESLKKPAIGPGASTPASGADTPASEDADAASMPPPTQTATAPRGIGAQKPKPAHLKLETSKRVEPAEPTPGMQALKSARFLEIKEEAKYPDGFKSPNPALNMGGTRKGRAYDKSFLLQFQPVFQEKPSIDWDQKVRDTLGSGDEPGSARPGSARTPSSNVGRSASGRPGPSSMASFGGPMGSFGGSSGPRTLPPGTTSQERFQASQSSTRSGGMGALPMGRAPSQFGGMPQAAGMSRTNSLQQMGGMGNMVPGSPRQPSTRGGARGGSSRRGGDRNMSRKEEAELANKMPLTAHMDLKPLDKSGSGWKPTSLVGQPMQAQHDLNGNMAPDMVQRKVKAALNKMTPSTFEKISDQILEIAGQSKNESDGRTLRQVIQLTFEKACDEAHWAEMYAQFCSKMLQTMSTDIRDETIVDKAGNPVVGGALFRKYLLNRCQEEFERGWEVNLPDKPEGSTQEAALLSDDYYIAAAAKRRGLGLIQFIGQLYKLRMLTLRIMHECVMKLLNFEGDPDESAIENLTTLLRSVGDTMERDEQGTGLLNTYFERIEKSLLASSALASRPRFMLLDLVDLRKANWKGKNDGSKGPKTIEQIHADAEAALRAAEAERQRTQQRGGGRPPPGRGDARNFSSNMPPPDFKSNMLGSDDLKRLQNRNRPAANTGGLGPGGNLGPGSSLGARAGSRRGNLGPSSSGNTTRTNTPPVEKEKKEEPASQNAFGALAALDSSETPEDTASQSEAASPPAARNRSKSPLVAEKAEESSTA</sequence>
<dbReference type="SMART" id="SM00543">
    <property type="entry name" value="MIF4G"/>
    <property type="match status" value="1"/>
</dbReference>
<dbReference type="SUPFAM" id="SSF101489">
    <property type="entry name" value="Eukaryotic initiation factor 4f subunit eIF4g, eIF4e-binding domain"/>
    <property type="match status" value="1"/>
</dbReference>
<dbReference type="GO" id="GO:0003743">
    <property type="term" value="F:translation initiation factor activity"/>
    <property type="evidence" value="ECO:0007669"/>
    <property type="project" value="UniProtKB-KW"/>
</dbReference>
<feature type="compositionally biased region" description="Low complexity" evidence="8">
    <location>
        <begin position="1"/>
        <end position="30"/>
    </location>
</feature>
<dbReference type="Gene3D" id="1.25.40.180">
    <property type="match status" value="1"/>
</dbReference>
<evidence type="ECO:0000256" key="2">
    <source>
        <dbReference type="ARBA" id="ARBA00005775"/>
    </source>
</evidence>
<feature type="compositionally biased region" description="Basic and acidic residues" evidence="8">
    <location>
        <begin position="747"/>
        <end position="757"/>
    </location>
</feature>
<feature type="compositionally biased region" description="Gly residues" evidence="8">
    <location>
        <begin position="870"/>
        <end position="879"/>
    </location>
</feature>
<protein>
    <recommendedName>
        <fullName evidence="9">MIF4G domain-containing protein</fullName>
    </recommendedName>
</protein>
<dbReference type="GO" id="GO:0016281">
    <property type="term" value="C:eukaryotic translation initiation factor 4F complex"/>
    <property type="evidence" value="ECO:0007669"/>
    <property type="project" value="TreeGrafter"/>
</dbReference>
<keyword evidence="3" id="KW-0963">Cytoplasm</keyword>
<keyword evidence="5" id="KW-0597">Phosphoprotein</keyword>
<feature type="compositionally biased region" description="Low complexity" evidence="8">
    <location>
        <begin position="142"/>
        <end position="160"/>
    </location>
</feature>
<feature type="compositionally biased region" description="Basic and acidic residues" evidence="8">
    <location>
        <begin position="501"/>
        <end position="523"/>
    </location>
</feature>
<feature type="compositionally biased region" description="Pro residues" evidence="8">
    <location>
        <begin position="410"/>
        <end position="420"/>
    </location>
</feature>
<dbReference type="FunFam" id="1.25.40.180:FF:000020">
    <property type="entry name" value="Eukaryotic translation initiation factor subunit"/>
    <property type="match status" value="1"/>
</dbReference>
<accession>A0AAJ0DFL2</accession>
<evidence type="ECO:0000256" key="5">
    <source>
        <dbReference type="ARBA" id="ARBA00022553"/>
    </source>
</evidence>
<dbReference type="GO" id="GO:0003729">
    <property type="term" value="F:mRNA binding"/>
    <property type="evidence" value="ECO:0007669"/>
    <property type="project" value="TreeGrafter"/>
</dbReference>
<evidence type="ECO:0000256" key="4">
    <source>
        <dbReference type="ARBA" id="ARBA00022540"/>
    </source>
</evidence>
<keyword evidence="6" id="KW-0694">RNA-binding</keyword>
<feature type="compositionally biased region" description="Basic and acidic residues" evidence="8">
    <location>
        <begin position="819"/>
        <end position="829"/>
    </location>
</feature>
<feature type="region of interest" description="Disordered" evidence="8">
    <location>
        <begin position="1"/>
        <end position="799"/>
    </location>
</feature>
<dbReference type="PANTHER" id="PTHR23253">
    <property type="entry name" value="EUKARYOTIC TRANSLATION INITIATION FACTOR 4 GAMMA"/>
    <property type="match status" value="1"/>
</dbReference>
<dbReference type="SUPFAM" id="SSF48371">
    <property type="entry name" value="ARM repeat"/>
    <property type="match status" value="1"/>
</dbReference>
<comment type="caution">
    <text evidence="10">The sequence shown here is derived from an EMBL/GenBank/DDBJ whole genome shotgun (WGS) entry which is preliminary data.</text>
</comment>
<feature type="compositionally biased region" description="Basic and acidic residues" evidence="8">
    <location>
        <begin position="595"/>
        <end position="682"/>
    </location>
</feature>
<feature type="domain" description="MIF4G" evidence="9">
    <location>
        <begin position="1025"/>
        <end position="1265"/>
    </location>
</feature>
<comment type="subcellular location">
    <subcellularLocation>
        <location evidence="1">Cytoplasm</location>
    </subcellularLocation>
</comment>
<feature type="compositionally biased region" description="Basic and acidic residues" evidence="8">
    <location>
        <begin position="556"/>
        <end position="572"/>
    </location>
</feature>
<feature type="compositionally biased region" description="Basic and acidic residues" evidence="8">
    <location>
        <begin position="536"/>
        <end position="546"/>
    </location>
</feature>
<dbReference type="EMBL" id="JAWDJX010000040">
    <property type="protein sequence ID" value="KAK3049374.1"/>
    <property type="molecule type" value="Genomic_DNA"/>
</dbReference>
<evidence type="ECO:0000256" key="6">
    <source>
        <dbReference type="ARBA" id="ARBA00022884"/>
    </source>
</evidence>
<feature type="compositionally biased region" description="Basic and acidic residues" evidence="8">
    <location>
        <begin position="963"/>
        <end position="973"/>
    </location>
</feature>
<dbReference type="Proteomes" id="UP001271007">
    <property type="component" value="Unassembled WGS sequence"/>
</dbReference>